<dbReference type="Pfam" id="PF00226">
    <property type="entry name" value="DnaJ"/>
    <property type="match status" value="1"/>
</dbReference>
<feature type="transmembrane region" description="Helical" evidence="1">
    <location>
        <begin position="355"/>
        <end position="373"/>
    </location>
</feature>
<keyword evidence="1" id="KW-0472">Membrane</keyword>
<accession>A0A6P6RUH1</accession>
<evidence type="ECO:0000313" key="4">
    <source>
        <dbReference type="RefSeq" id="XP_026191142.1"/>
    </source>
</evidence>
<dbReference type="OrthoDB" id="66964at2759"/>
<feature type="transmembrane region" description="Helical" evidence="1">
    <location>
        <begin position="151"/>
        <end position="174"/>
    </location>
</feature>
<dbReference type="RefSeq" id="XP_026191142.1">
    <property type="nucleotide sequence ID" value="XM_026335357.1"/>
</dbReference>
<name>A0A6P6RUH1_9EIME</name>
<feature type="transmembrane region" description="Helical" evidence="1">
    <location>
        <begin position="41"/>
        <end position="59"/>
    </location>
</feature>
<dbReference type="SUPFAM" id="SSF46565">
    <property type="entry name" value="Chaperone J-domain"/>
    <property type="match status" value="1"/>
</dbReference>
<dbReference type="SMART" id="SM00271">
    <property type="entry name" value="DnaJ"/>
    <property type="match status" value="1"/>
</dbReference>
<dbReference type="GeneID" id="34621578"/>
<keyword evidence="1" id="KW-1133">Transmembrane helix</keyword>
<dbReference type="Gene3D" id="1.10.287.110">
    <property type="entry name" value="DnaJ domain"/>
    <property type="match status" value="1"/>
</dbReference>
<dbReference type="Proteomes" id="UP000515125">
    <property type="component" value="Unplaced"/>
</dbReference>
<reference evidence="4" key="1">
    <citation type="submission" date="2025-08" db="UniProtKB">
        <authorList>
            <consortium name="RefSeq"/>
        </authorList>
    </citation>
    <scope>IDENTIFICATION</scope>
</reference>
<evidence type="ECO:0000259" key="2">
    <source>
        <dbReference type="PROSITE" id="PS50076"/>
    </source>
</evidence>
<dbReference type="PANTHER" id="PTHR43096:SF10">
    <property type="entry name" value="CHAPERONE PROTEIN DNAJ A6, CHLOROPLASTIC"/>
    <property type="match status" value="1"/>
</dbReference>
<keyword evidence="1" id="KW-0812">Transmembrane</keyword>
<dbReference type="PRINTS" id="PR00625">
    <property type="entry name" value="JDOMAIN"/>
</dbReference>
<dbReference type="PROSITE" id="PS50076">
    <property type="entry name" value="DNAJ_2"/>
    <property type="match status" value="1"/>
</dbReference>
<dbReference type="GO" id="GO:0005737">
    <property type="term" value="C:cytoplasm"/>
    <property type="evidence" value="ECO:0007669"/>
    <property type="project" value="TreeGrafter"/>
</dbReference>
<dbReference type="GO" id="GO:0051082">
    <property type="term" value="F:unfolded protein binding"/>
    <property type="evidence" value="ECO:0007669"/>
    <property type="project" value="TreeGrafter"/>
</dbReference>
<feature type="transmembrane region" description="Helical" evidence="1">
    <location>
        <begin position="194"/>
        <end position="215"/>
    </location>
</feature>
<evidence type="ECO:0000313" key="3">
    <source>
        <dbReference type="Proteomes" id="UP000515125"/>
    </source>
</evidence>
<protein>
    <submittedName>
        <fullName evidence="4">Uncharacterized protein LOC34621578</fullName>
    </submittedName>
</protein>
<feature type="transmembrane region" description="Helical" evidence="1">
    <location>
        <begin position="12"/>
        <end position="29"/>
    </location>
</feature>
<dbReference type="CDD" id="cd06257">
    <property type="entry name" value="DnaJ"/>
    <property type="match status" value="1"/>
</dbReference>
<dbReference type="InterPro" id="IPR036869">
    <property type="entry name" value="J_dom_sf"/>
</dbReference>
<gene>
    <name evidence="4" type="primary">LOC34621578</name>
</gene>
<sequence>MLGSADEILQQSVLYGALTVVLLSPRVSQLLPQQQRKWLSYLRKPILSAVLMYLAYLPVATPRVNFYAMLEVGIHASKNDILQGYRNVSKKYHPDRVAASGLMPPLAGSSTPEEYFMDLKKAQEVLTHDIRKSFYDRFGDLKEVGEVDEKISIMAIFFVYSIAVFCVELQQRFVEDDDSLNFLPFVSELLPFEKILFFRALFPFVLVGSLCLAAWQFCDVPARHWAVLKALLSTNRVLTERTQELIRATSFLKTMGTPSVAALKAMGQQQQTLQSAAVRAKAAGVDIGSQQAASTLPSTAAPAPPYNPNLSELENFTARLTEEQREHFKRVIEEQYRRTEQEDKALEKQRARFDINWSQVLMWGGLFVAWLYYK</sequence>
<proteinExistence type="predicted"/>
<keyword evidence="3" id="KW-1185">Reference proteome</keyword>
<dbReference type="PANTHER" id="PTHR43096">
    <property type="entry name" value="DNAJ HOMOLOG 1, MITOCHONDRIAL-RELATED"/>
    <property type="match status" value="1"/>
</dbReference>
<organism evidence="3 4">
    <name type="scientific">Cyclospora cayetanensis</name>
    <dbReference type="NCBI Taxonomy" id="88456"/>
    <lineage>
        <taxon>Eukaryota</taxon>
        <taxon>Sar</taxon>
        <taxon>Alveolata</taxon>
        <taxon>Apicomplexa</taxon>
        <taxon>Conoidasida</taxon>
        <taxon>Coccidia</taxon>
        <taxon>Eucoccidiorida</taxon>
        <taxon>Eimeriorina</taxon>
        <taxon>Eimeriidae</taxon>
        <taxon>Cyclospora</taxon>
    </lineage>
</organism>
<dbReference type="GO" id="GO:0042026">
    <property type="term" value="P:protein refolding"/>
    <property type="evidence" value="ECO:0007669"/>
    <property type="project" value="TreeGrafter"/>
</dbReference>
<dbReference type="AlphaFoldDB" id="A0A6P6RUH1"/>
<dbReference type="InterPro" id="IPR001623">
    <property type="entry name" value="DnaJ_domain"/>
</dbReference>
<feature type="domain" description="J" evidence="2">
    <location>
        <begin position="65"/>
        <end position="139"/>
    </location>
</feature>
<evidence type="ECO:0000256" key="1">
    <source>
        <dbReference type="SAM" id="Phobius"/>
    </source>
</evidence>